<keyword evidence="2" id="KW-1185">Reference proteome</keyword>
<comment type="caution">
    <text evidence="1">The sequence shown here is derived from an EMBL/GenBank/DDBJ whole genome shotgun (WGS) entry which is preliminary data.</text>
</comment>
<organism evidence="1 2">
    <name type="scientific">Engystomops pustulosus</name>
    <name type="common">Tungara frog</name>
    <name type="synonym">Physalaemus pustulosus</name>
    <dbReference type="NCBI Taxonomy" id="76066"/>
    <lineage>
        <taxon>Eukaryota</taxon>
        <taxon>Metazoa</taxon>
        <taxon>Chordata</taxon>
        <taxon>Craniata</taxon>
        <taxon>Vertebrata</taxon>
        <taxon>Euteleostomi</taxon>
        <taxon>Amphibia</taxon>
        <taxon>Batrachia</taxon>
        <taxon>Anura</taxon>
        <taxon>Neobatrachia</taxon>
        <taxon>Hyloidea</taxon>
        <taxon>Leptodactylidae</taxon>
        <taxon>Leiuperinae</taxon>
        <taxon>Engystomops</taxon>
    </lineage>
</organism>
<reference evidence="1" key="1">
    <citation type="thesis" date="2020" institute="ProQuest LLC" country="789 East Eisenhower Parkway, Ann Arbor, MI, USA">
        <title>Comparative Genomics and Chromosome Evolution.</title>
        <authorList>
            <person name="Mudd A.B."/>
        </authorList>
    </citation>
    <scope>NUCLEOTIDE SEQUENCE</scope>
    <source>
        <strain evidence="1">237g6f4</strain>
        <tissue evidence="1">Blood</tissue>
    </source>
</reference>
<accession>A0AAV7BSR4</accession>
<proteinExistence type="predicted"/>
<protein>
    <submittedName>
        <fullName evidence="1">Uncharacterized protein</fullName>
    </submittedName>
</protein>
<gene>
    <name evidence="1" type="ORF">GDO81_009585</name>
</gene>
<dbReference type="AlphaFoldDB" id="A0AAV7BSR4"/>
<sequence>MSPILSAIPRLWNYCASKVKEQISIFFFSLLWHLCRSFLKIVISVSIGKNRCMKPNLTCNLASQRKINNHVSEVQHMLEYRTIISNLHLCNTK</sequence>
<evidence type="ECO:0000313" key="1">
    <source>
        <dbReference type="EMBL" id="KAG8575511.1"/>
    </source>
</evidence>
<dbReference type="EMBL" id="WNYA01000004">
    <property type="protein sequence ID" value="KAG8575511.1"/>
    <property type="molecule type" value="Genomic_DNA"/>
</dbReference>
<dbReference type="Proteomes" id="UP000824782">
    <property type="component" value="Unassembled WGS sequence"/>
</dbReference>
<evidence type="ECO:0000313" key="2">
    <source>
        <dbReference type="Proteomes" id="UP000824782"/>
    </source>
</evidence>
<name>A0AAV7BSR4_ENGPU</name>